<keyword evidence="3" id="KW-0862">Zinc</keyword>
<keyword evidence="5" id="KW-0694">RNA-binding</keyword>
<organism evidence="9 10">
    <name type="scientific">Suillus placidus</name>
    <dbReference type="NCBI Taxonomy" id="48579"/>
    <lineage>
        <taxon>Eukaryota</taxon>
        <taxon>Fungi</taxon>
        <taxon>Dikarya</taxon>
        <taxon>Basidiomycota</taxon>
        <taxon>Agaricomycotina</taxon>
        <taxon>Agaricomycetes</taxon>
        <taxon>Agaricomycetidae</taxon>
        <taxon>Boletales</taxon>
        <taxon>Suillineae</taxon>
        <taxon>Suillaceae</taxon>
        <taxon>Suillus</taxon>
    </lineage>
</organism>
<feature type="region of interest" description="Disordered" evidence="6">
    <location>
        <begin position="1"/>
        <end position="20"/>
    </location>
</feature>
<sequence>MHKHSLSVPTVPASAPTSPACTRLNRSERLFAAPVTPQRLVRPQKASYRSPVTPASTYSTPYTPLSLRSFSTASSSTITTPGSASSFNKRYAASPSAENDAILVDKSLADIAENWRSRANENGIKVSSADDSNYGDDEASDLTHSDMNCTGFVTEEALLPPPFLAIHRRSQTISSTASPCTPLSPYALRTPARRALGVLNTPPPKPTNVSQLKFKGSLTDPAHTRRRPSFGQMSTELFDIDENAFEPYPQSFPSAESFSLHDPFFGSGLPTISECVQQHFGESFFQAKMQSNATVTSSTACSVCGRDGGRVAILKPCEHPLCSGCLTSALNIVGEKAMQCAVCKESVVDFQLQSRPFDDSSMVSSSPQHFNFPSAFTPLDASSSPLQRRSVRANKPLLPSFEPIAFAPHMDQLAVHFQRDLSPPNFTPAPKQQRVENVVLRVDNVPWDITPPAIMAWLKQPVVRVHVLLDPRGKTLSHAFVELGTEEFARAALRGVQNSVLGKGKRARGVTVTRSSQEELMRSLFPTWKGGFEGSKPSLTGLRNDQVRGALETGIMTDAELKALLHLVQSPDSHFLKVPSLPFHFLISILSKFPVDVDGRVFSTNNLRDNLFNLTYSALSLLMTGVGNAITEGSRLLDELLQAAVTCQAFAPQQAQMLSSLVRPPVPPFVPAFQLPGGHFRNDSGIFIRDNDIPVPGPYATFSAPSPRSIVPALSSYNDIAREFGVDEDLIQKLAQRLNVLQVIAELLLHRTTRPYS</sequence>
<comment type="caution">
    <text evidence="9">The sequence shown here is derived from an EMBL/GenBank/DDBJ whole genome shotgun (WGS) entry which is preliminary data.</text>
</comment>
<evidence type="ECO:0000256" key="3">
    <source>
        <dbReference type="ARBA" id="ARBA00022833"/>
    </source>
</evidence>
<dbReference type="InterPro" id="IPR000504">
    <property type="entry name" value="RRM_dom"/>
</dbReference>
<dbReference type="Gene3D" id="3.30.40.10">
    <property type="entry name" value="Zinc/RING finger domain, C3HC4 (zinc finger)"/>
    <property type="match status" value="1"/>
</dbReference>
<dbReference type="InterPro" id="IPR013083">
    <property type="entry name" value="Znf_RING/FYVE/PHD"/>
</dbReference>
<dbReference type="GO" id="GO:0003723">
    <property type="term" value="F:RNA binding"/>
    <property type="evidence" value="ECO:0007669"/>
    <property type="project" value="UniProtKB-UniRule"/>
</dbReference>
<evidence type="ECO:0000259" key="7">
    <source>
        <dbReference type="PROSITE" id="PS50089"/>
    </source>
</evidence>
<dbReference type="SUPFAM" id="SSF57850">
    <property type="entry name" value="RING/U-box"/>
    <property type="match status" value="1"/>
</dbReference>
<dbReference type="AlphaFoldDB" id="A0A9P6ZMD2"/>
<name>A0A9P6ZMD2_9AGAM</name>
<evidence type="ECO:0000259" key="8">
    <source>
        <dbReference type="PROSITE" id="PS50102"/>
    </source>
</evidence>
<evidence type="ECO:0000256" key="2">
    <source>
        <dbReference type="ARBA" id="ARBA00022771"/>
    </source>
</evidence>
<dbReference type="Gene3D" id="3.30.70.330">
    <property type="match status" value="1"/>
</dbReference>
<evidence type="ECO:0000256" key="5">
    <source>
        <dbReference type="PROSITE-ProRule" id="PRU00176"/>
    </source>
</evidence>
<dbReference type="SUPFAM" id="SSF54928">
    <property type="entry name" value="RNA-binding domain, RBD"/>
    <property type="match status" value="1"/>
</dbReference>
<evidence type="ECO:0000313" key="10">
    <source>
        <dbReference type="Proteomes" id="UP000714275"/>
    </source>
</evidence>
<evidence type="ECO:0000256" key="4">
    <source>
        <dbReference type="PROSITE-ProRule" id="PRU00175"/>
    </source>
</evidence>
<evidence type="ECO:0000256" key="1">
    <source>
        <dbReference type="ARBA" id="ARBA00022723"/>
    </source>
</evidence>
<keyword evidence="2 4" id="KW-0863">Zinc-finger</keyword>
<dbReference type="Proteomes" id="UP000714275">
    <property type="component" value="Unassembled WGS sequence"/>
</dbReference>
<dbReference type="EMBL" id="JABBWD010000055">
    <property type="protein sequence ID" value="KAG1772020.1"/>
    <property type="molecule type" value="Genomic_DNA"/>
</dbReference>
<feature type="domain" description="RRM" evidence="8">
    <location>
        <begin position="438"/>
        <end position="517"/>
    </location>
</feature>
<dbReference type="GO" id="GO:0008270">
    <property type="term" value="F:zinc ion binding"/>
    <property type="evidence" value="ECO:0007669"/>
    <property type="project" value="UniProtKB-KW"/>
</dbReference>
<dbReference type="InterPro" id="IPR001841">
    <property type="entry name" value="Znf_RING"/>
</dbReference>
<dbReference type="OrthoDB" id="336240at2759"/>
<feature type="domain" description="RING-type" evidence="7">
    <location>
        <begin position="301"/>
        <end position="344"/>
    </location>
</feature>
<keyword evidence="10" id="KW-1185">Reference proteome</keyword>
<accession>A0A9P6ZMD2</accession>
<evidence type="ECO:0008006" key="11">
    <source>
        <dbReference type="Google" id="ProtNLM"/>
    </source>
</evidence>
<reference evidence="9" key="1">
    <citation type="journal article" date="2020" name="New Phytol.">
        <title>Comparative genomics reveals dynamic genome evolution in host specialist ectomycorrhizal fungi.</title>
        <authorList>
            <person name="Lofgren L.A."/>
            <person name="Nguyen N.H."/>
            <person name="Vilgalys R."/>
            <person name="Ruytinx J."/>
            <person name="Liao H.L."/>
            <person name="Branco S."/>
            <person name="Kuo A."/>
            <person name="LaButti K."/>
            <person name="Lipzen A."/>
            <person name="Andreopoulos W."/>
            <person name="Pangilinan J."/>
            <person name="Riley R."/>
            <person name="Hundley H."/>
            <person name="Na H."/>
            <person name="Barry K."/>
            <person name="Grigoriev I.V."/>
            <person name="Stajich J.E."/>
            <person name="Kennedy P.G."/>
        </authorList>
    </citation>
    <scope>NUCLEOTIDE SEQUENCE</scope>
    <source>
        <strain evidence="9">DOB743</strain>
    </source>
</reference>
<dbReference type="InterPro" id="IPR035979">
    <property type="entry name" value="RBD_domain_sf"/>
</dbReference>
<evidence type="ECO:0000313" key="9">
    <source>
        <dbReference type="EMBL" id="KAG1772020.1"/>
    </source>
</evidence>
<dbReference type="InterPro" id="IPR012677">
    <property type="entry name" value="Nucleotide-bd_a/b_plait_sf"/>
</dbReference>
<dbReference type="PROSITE" id="PS00518">
    <property type="entry name" value="ZF_RING_1"/>
    <property type="match status" value="1"/>
</dbReference>
<evidence type="ECO:0000256" key="6">
    <source>
        <dbReference type="SAM" id="MobiDB-lite"/>
    </source>
</evidence>
<keyword evidence="1" id="KW-0479">Metal-binding</keyword>
<dbReference type="SMART" id="SM00360">
    <property type="entry name" value="RRM"/>
    <property type="match status" value="1"/>
</dbReference>
<feature type="compositionally biased region" description="Low complexity" evidence="6">
    <location>
        <begin position="7"/>
        <end position="20"/>
    </location>
</feature>
<gene>
    <name evidence="9" type="ORF">EV702DRAFT_1033811</name>
</gene>
<dbReference type="SMART" id="SM00184">
    <property type="entry name" value="RING"/>
    <property type="match status" value="1"/>
</dbReference>
<dbReference type="PROSITE" id="PS50102">
    <property type="entry name" value="RRM"/>
    <property type="match status" value="1"/>
</dbReference>
<proteinExistence type="predicted"/>
<dbReference type="PROSITE" id="PS50089">
    <property type="entry name" value="ZF_RING_2"/>
    <property type="match status" value="1"/>
</dbReference>
<dbReference type="InterPro" id="IPR017907">
    <property type="entry name" value="Znf_RING_CS"/>
</dbReference>
<protein>
    <recommendedName>
        <fullName evidence="11">RING-type domain-containing protein</fullName>
    </recommendedName>
</protein>